<reference evidence="2 3" key="1">
    <citation type="submission" date="2021-01" db="EMBL/GenBank/DDBJ databases">
        <title>Cercospora kikuchii MAFF 305040 whole genome shotgun sequence.</title>
        <authorList>
            <person name="Kashiwa T."/>
            <person name="Suzuki T."/>
        </authorList>
    </citation>
    <scope>NUCLEOTIDE SEQUENCE [LARGE SCALE GENOMIC DNA]</scope>
    <source>
        <strain evidence="2 3">MAFF 305040</strain>
    </source>
</reference>
<dbReference type="OrthoDB" id="10466596at2759"/>
<feature type="compositionally biased region" description="Polar residues" evidence="1">
    <location>
        <begin position="119"/>
        <end position="129"/>
    </location>
</feature>
<proteinExistence type="predicted"/>
<feature type="compositionally biased region" description="Polar residues" evidence="1">
    <location>
        <begin position="99"/>
        <end position="110"/>
    </location>
</feature>
<dbReference type="EMBL" id="BOLY01000004">
    <property type="protein sequence ID" value="GIZ44432.1"/>
    <property type="molecule type" value="Genomic_DNA"/>
</dbReference>
<feature type="compositionally biased region" description="Polar residues" evidence="1">
    <location>
        <begin position="178"/>
        <end position="189"/>
    </location>
</feature>
<evidence type="ECO:0000313" key="2">
    <source>
        <dbReference type="EMBL" id="GIZ44432.1"/>
    </source>
</evidence>
<dbReference type="GeneID" id="68293205"/>
<dbReference type="AlphaFoldDB" id="A0A9P3FHN2"/>
<feature type="region of interest" description="Disordered" evidence="1">
    <location>
        <begin position="89"/>
        <end position="216"/>
    </location>
</feature>
<dbReference type="RefSeq" id="XP_044658919.1">
    <property type="nucleotide sequence ID" value="XM_044802984.1"/>
</dbReference>
<feature type="region of interest" description="Disordered" evidence="1">
    <location>
        <begin position="242"/>
        <end position="393"/>
    </location>
</feature>
<comment type="caution">
    <text evidence="2">The sequence shown here is derived from an EMBL/GenBank/DDBJ whole genome shotgun (WGS) entry which is preliminary data.</text>
</comment>
<name>A0A9P3FHN2_9PEZI</name>
<keyword evidence="3" id="KW-1185">Reference proteome</keyword>
<feature type="compositionally biased region" description="Basic and acidic residues" evidence="1">
    <location>
        <begin position="167"/>
        <end position="177"/>
    </location>
</feature>
<sequence>MGRRTSSSRNLLGRAPLRIVLPLLANHARHDLHIFGGGRRYYIAVAGPRLTLGYLINIPELWRGSWGWRIDLIDAPVASAPVQAAAATSSTTVPDAQSAPAQTANASSTPAVDAESDDTQAASKSTLANDTQDDDAQAASASPTVGTDSENETAPVTATSSASAQLAHEDAPKDTRNDTAQPMVTSSVPATGPQIDASKLSPKPAWQTPGSAISMTDIKTPSKEMDWKMQFPTLGAGVALKQEEEDFIGEPKSASPENQSAHTVEQRPTRANDHEPEAMEPVERLESSHVEDQPAGQAEQGEEHSSTAASDSERTTEDAPRELQSLLQTEADNPAGQTEIASSPPASDDEPEATEPPSFSGKGYVKVDSEEHQGSKLSKRAQRAEKKEEKRRR</sequence>
<gene>
    <name evidence="2" type="ORF">CKM354_000763000</name>
</gene>
<dbReference type="Proteomes" id="UP000825890">
    <property type="component" value="Unassembled WGS sequence"/>
</dbReference>
<feature type="compositionally biased region" description="Low complexity" evidence="1">
    <location>
        <begin position="153"/>
        <end position="164"/>
    </location>
</feature>
<feature type="compositionally biased region" description="Basic and acidic residues" evidence="1">
    <location>
        <begin position="382"/>
        <end position="393"/>
    </location>
</feature>
<feature type="compositionally biased region" description="Basic and acidic residues" evidence="1">
    <location>
        <begin position="301"/>
        <end position="321"/>
    </location>
</feature>
<feature type="compositionally biased region" description="Polar residues" evidence="1">
    <location>
        <begin position="325"/>
        <end position="345"/>
    </location>
</feature>
<feature type="compositionally biased region" description="Basic and acidic residues" evidence="1">
    <location>
        <begin position="264"/>
        <end position="292"/>
    </location>
</feature>
<accession>A0A9P3FHN2</accession>
<feature type="compositionally biased region" description="Basic and acidic residues" evidence="1">
    <location>
        <begin position="365"/>
        <end position="374"/>
    </location>
</feature>
<organism evidence="2 3">
    <name type="scientific">Cercospora kikuchii</name>
    <dbReference type="NCBI Taxonomy" id="84275"/>
    <lineage>
        <taxon>Eukaryota</taxon>
        <taxon>Fungi</taxon>
        <taxon>Dikarya</taxon>
        <taxon>Ascomycota</taxon>
        <taxon>Pezizomycotina</taxon>
        <taxon>Dothideomycetes</taxon>
        <taxon>Dothideomycetidae</taxon>
        <taxon>Mycosphaerellales</taxon>
        <taxon>Mycosphaerellaceae</taxon>
        <taxon>Cercospora</taxon>
    </lineage>
</organism>
<protein>
    <submittedName>
        <fullName evidence="2">Uncharacterized protein</fullName>
    </submittedName>
</protein>
<evidence type="ECO:0000256" key="1">
    <source>
        <dbReference type="SAM" id="MobiDB-lite"/>
    </source>
</evidence>
<evidence type="ECO:0000313" key="3">
    <source>
        <dbReference type="Proteomes" id="UP000825890"/>
    </source>
</evidence>